<protein>
    <submittedName>
        <fullName evidence="1">Ovule protein</fullName>
    </submittedName>
</protein>
<accession>A0A5K3FVH6</accession>
<reference evidence="1" key="1">
    <citation type="submission" date="2019-11" db="UniProtKB">
        <authorList>
            <consortium name="WormBaseParasite"/>
        </authorList>
    </citation>
    <scope>IDENTIFICATION</scope>
</reference>
<evidence type="ECO:0000313" key="1">
    <source>
        <dbReference type="WBParaSite" id="MCU_011750-RA"/>
    </source>
</evidence>
<name>A0A5K3FVH6_MESCO</name>
<dbReference type="WBParaSite" id="MCU_011750-RA">
    <property type="protein sequence ID" value="MCU_011750-RA"/>
    <property type="gene ID" value="MCU_011750"/>
</dbReference>
<sequence length="60" mass="7221">MHTARKQSHLNFRLCCKKPNLRHGDFKWKHEYVQLTNCDVCAMRKQNRIEVNMSTSRCLD</sequence>
<proteinExistence type="predicted"/>
<organism evidence="1">
    <name type="scientific">Mesocestoides corti</name>
    <name type="common">Flatworm</name>
    <dbReference type="NCBI Taxonomy" id="53468"/>
    <lineage>
        <taxon>Eukaryota</taxon>
        <taxon>Metazoa</taxon>
        <taxon>Spiralia</taxon>
        <taxon>Lophotrochozoa</taxon>
        <taxon>Platyhelminthes</taxon>
        <taxon>Cestoda</taxon>
        <taxon>Eucestoda</taxon>
        <taxon>Cyclophyllidea</taxon>
        <taxon>Mesocestoididae</taxon>
        <taxon>Mesocestoides</taxon>
    </lineage>
</organism>
<dbReference type="AlphaFoldDB" id="A0A5K3FVH6"/>